<gene>
    <name evidence="2" type="ORF">FNK824_LOCUS22095</name>
</gene>
<reference evidence="2" key="1">
    <citation type="submission" date="2021-02" db="EMBL/GenBank/DDBJ databases">
        <authorList>
            <person name="Nowell W R."/>
        </authorList>
    </citation>
    <scope>NUCLEOTIDE SEQUENCE</scope>
</reference>
<proteinExistence type="predicted"/>
<evidence type="ECO:0000256" key="1">
    <source>
        <dbReference type="SAM" id="MobiDB-lite"/>
    </source>
</evidence>
<feature type="non-terminal residue" evidence="2">
    <location>
        <position position="21"/>
    </location>
</feature>
<dbReference type="AlphaFoldDB" id="A0A819J9A3"/>
<evidence type="ECO:0000313" key="2">
    <source>
        <dbReference type="EMBL" id="CAF3930077.1"/>
    </source>
</evidence>
<evidence type="ECO:0000313" key="3">
    <source>
        <dbReference type="Proteomes" id="UP000663874"/>
    </source>
</evidence>
<name>A0A819J9A3_9BILA</name>
<dbReference type="EMBL" id="CAJOBE010004399">
    <property type="protein sequence ID" value="CAF3930077.1"/>
    <property type="molecule type" value="Genomic_DNA"/>
</dbReference>
<comment type="caution">
    <text evidence="2">The sequence shown here is derived from an EMBL/GenBank/DDBJ whole genome shotgun (WGS) entry which is preliminary data.</text>
</comment>
<sequence length="21" mass="2205">MTLKQVNASAKASAKQVVSDK</sequence>
<dbReference type="Proteomes" id="UP000663874">
    <property type="component" value="Unassembled WGS sequence"/>
</dbReference>
<organism evidence="2 3">
    <name type="scientific">Rotaria sordida</name>
    <dbReference type="NCBI Taxonomy" id="392033"/>
    <lineage>
        <taxon>Eukaryota</taxon>
        <taxon>Metazoa</taxon>
        <taxon>Spiralia</taxon>
        <taxon>Gnathifera</taxon>
        <taxon>Rotifera</taxon>
        <taxon>Eurotatoria</taxon>
        <taxon>Bdelloidea</taxon>
        <taxon>Philodinida</taxon>
        <taxon>Philodinidae</taxon>
        <taxon>Rotaria</taxon>
    </lineage>
</organism>
<protein>
    <submittedName>
        <fullName evidence="2">Uncharacterized protein</fullName>
    </submittedName>
</protein>
<feature type="region of interest" description="Disordered" evidence="1">
    <location>
        <begin position="1"/>
        <end position="21"/>
    </location>
</feature>
<accession>A0A819J9A3</accession>